<reference evidence="1" key="1">
    <citation type="journal article" date="2021" name="Proc. Natl. Acad. Sci. U.S.A.">
        <title>Global biogeography of chemosynthetic symbionts reveals both localized and globally distributed symbiont groups. .</title>
        <authorList>
            <person name="Osvatic J.T."/>
            <person name="Wilkins L.G.E."/>
            <person name="Leibrecht L."/>
            <person name="Leray M."/>
            <person name="Zauner S."/>
            <person name="Polzin J."/>
            <person name="Camacho Y."/>
            <person name="Gros O."/>
            <person name="van Gils J.A."/>
            <person name="Eisen J.A."/>
            <person name="Petersen J.M."/>
            <person name="Yuen B."/>
        </authorList>
    </citation>
    <scope>NUCLEOTIDE SEQUENCE</scope>
    <source>
        <strain evidence="1">MAGL173</strain>
    </source>
</reference>
<sequence>MQYNPFRIGNSSRPGQLLRILQALLLALLLSACSRIQLAYNNLDWLLPHYLSSYMPLSDNQDSLLEAGVENFLHWHCSTQVTNYAHLLREVDRRFRSDDLIRTELINFNDRVQQAWTGILQQGSPALGVILLTADETQIRELFEGFEERNNEWLEEFEATSDEELRDDYRERMSKELQRWFGELDERQEQLLVVWSRRFQPLGLQGLEVRRRWQSRLQEIMNARNDPEAFQREFAELLTNPGTLRTPVYQQRLDHNRDVTIDMLYTIVLQLSDAQKHHLKRQVKAVAGDFDGLACSAEPVAS</sequence>
<proteinExistence type="predicted"/>
<dbReference type="Proteomes" id="UP000886687">
    <property type="component" value="Unassembled WGS sequence"/>
</dbReference>
<dbReference type="AlphaFoldDB" id="A0A9E4K7I9"/>
<dbReference type="Pfam" id="PF19795">
    <property type="entry name" value="DUF6279"/>
    <property type="match status" value="1"/>
</dbReference>
<organism evidence="1 2">
    <name type="scientific">Candidatus Thiodiazotropha lotti</name>
    <dbReference type="NCBI Taxonomy" id="2792787"/>
    <lineage>
        <taxon>Bacteria</taxon>
        <taxon>Pseudomonadati</taxon>
        <taxon>Pseudomonadota</taxon>
        <taxon>Gammaproteobacteria</taxon>
        <taxon>Chromatiales</taxon>
        <taxon>Sedimenticolaceae</taxon>
        <taxon>Candidatus Thiodiazotropha</taxon>
    </lineage>
</organism>
<protein>
    <submittedName>
        <fullName evidence="1">MICOS complex subunit MIC60</fullName>
    </submittedName>
</protein>
<gene>
    <name evidence="1" type="ORF">JAZ04_15205</name>
</gene>
<dbReference type="EMBL" id="JAEPDI010000012">
    <property type="protein sequence ID" value="MCG7940185.1"/>
    <property type="molecule type" value="Genomic_DNA"/>
</dbReference>
<accession>A0A9E4K7I9</accession>
<evidence type="ECO:0000313" key="2">
    <source>
        <dbReference type="Proteomes" id="UP000886687"/>
    </source>
</evidence>
<evidence type="ECO:0000313" key="1">
    <source>
        <dbReference type="EMBL" id="MCG7940185.1"/>
    </source>
</evidence>
<name>A0A9E4K7I9_9GAMM</name>
<comment type="caution">
    <text evidence="1">The sequence shown here is derived from an EMBL/GenBank/DDBJ whole genome shotgun (WGS) entry which is preliminary data.</text>
</comment>
<dbReference type="InterPro" id="IPR016875">
    <property type="entry name" value="UCP028200"/>
</dbReference>
<dbReference type="PIRSF" id="PIRSF028200">
    <property type="entry name" value="UCP028200"/>
    <property type="match status" value="1"/>
</dbReference>
<dbReference type="PROSITE" id="PS51257">
    <property type="entry name" value="PROKAR_LIPOPROTEIN"/>
    <property type="match status" value="1"/>
</dbReference>